<feature type="region of interest" description="Disordered" evidence="1">
    <location>
        <begin position="1"/>
        <end position="40"/>
    </location>
</feature>
<dbReference type="Proteomes" id="UP000250235">
    <property type="component" value="Unassembled WGS sequence"/>
</dbReference>
<name>A0A2Z7DBG7_9LAMI</name>
<organism evidence="2 3">
    <name type="scientific">Dorcoceras hygrometricum</name>
    <dbReference type="NCBI Taxonomy" id="472368"/>
    <lineage>
        <taxon>Eukaryota</taxon>
        <taxon>Viridiplantae</taxon>
        <taxon>Streptophyta</taxon>
        <taxon>Embryophyta</taxon>
        <taxon>Tracheophyta</taxon>
        <taxon>Spermatophyta</taxon>
        <taxon>Magnoliopsida</taxon>
        <taxon>eudicotyledons</taxon>
        <taxon>Gunneridae</taxon>
        <taxon>Pentapetalae</taxon>
        <taxon>asterids</taxon>
        <taxon>lamiids</taxon>
        <taxon>Lamiales</taxon>
        <taxon>Gesneriaceae</taxon>
        <taxon>Didymocarpoideae</taxon>
        <taxon>Trichosporeae</taxon>
        <taxon>Loxocarpinae</taxon>
        <taxon>Dorcoceras</taxon>
    </lineage>
</organism>
<dbReference type="AlphaFoldDB" id="A0A2Z7DBG7"/>
<sequence>MTLRPLPNPSGPEPNPYKTLPPSTNPSRHASMNGSHHVIHDLGCPPSLGLKVSPCSVQRPFPAMLGPRMTTRSQGNHGRIRDSHPTPRSPFLSTPPSTSRPDLFLAAKYMNELH</sequence>
<dbReference type="EMBL" id="KQ988017">
    <property type="protein sequence ID" value="KZV56604.1"/>
    <property type="molecule type" value="Genomic_DNA"/>
</dbReference>
<feature type="compositionally biased region" description="Pro residues" evidence="1">
    <location>
        <begin position="1"/>
        <end position="15"/>
    </location>
</feature>
<keyword evidence="3" id="KW-1185">Reference proteome</keyword>
<evidence type="ECO:0000313" key="2">
    <source>
        <dbReference type="EMBL" id="KZV56604.1"/>
    </source>
</evidence>
<feature type="compositionally biased region" description="Polar residues" evidence="1">
    <location>
        <begin position="21"/>
        <end position="34"/>
    </location>
</feature>
<feature type="compositionally biased region" description="Polar residues" evidence="1">
    <location>
        <begin position="91"/>
        <end position="100"/>
    </location>
</feature>
<evidence type="ECO:0000256" key="1">
    <source>
        <dbReference type="SAM" id="MobiDB-lite"/>
    </source>
</evidence>
<reference evidence="2 3" key="1">
    <citation type="journal article" date="2015" name="Proc. Natl. Acad. Sci. U.S.A.">
        <title>The resurrection genome of Boea hygrometrica: A blueprint for survival of dehydration.</title>
        <authorList>
            <person name="Xiao L."/>
            <person name="Yang G."/>
            <person name="Zhang L."/>
            <person name="Yang X."/>
            <person name="Zhao S."/>
            <person name="Ji Z."/>
            <person name="Zhou Q."/>
            <person name="Hu M."/>
            <person name="Wang Y."/>
            <person name="Chen M."/>
            <person name="Xu Y."/>
            <person name="Jin H."/>
            <person name="Xiao X."/>
            <person name="Hu G."/>
            <person name="Bao F."/>
            <person name="Hu Y."/>
            <person name="Wan P."/>
            <person name="Li L."/>
            <person name="Deng X."/>
            <person name="Kuang T."/>
            <person name="Xiang C."/>
            <person name="Zhu J.K."/>
            <person name="Oliver M.J."/>
            <person name="He Y."/>
        </authorList>
    </citation>
    <scope>NUCLEOTIDE SEQUENCE [LARGE SCALE GENOMIC DNA]</scope>
    <source>
        <strain evidence="3">cv. XS01</strain>
    </source>
</reference>
<gene>
    <name evidence="2" type="ORF">F511_09939</name>
</gene>
<accession>A0A2Z7DBG7</accession>
<proteinExistence type="predicted"/>
<protein>
    <submittedName>
        <fullName evidence="2">Uncharacterized protein</fullName>
    </submittedName>
</protein>
<feature type="region of interest" description="Disordered" evidence="1">
    <location>
        <begin position="61"/>
        <end position="102"/>
    </location>
</feature>
<evidence type="ECO:0000313" key="3">
    <source>
        <dbReference type="Proteomes" id="UP000250235"/>
    </source>
</evidence>